<dbReference type="EMBL" id="PVTD01000006">
    <property type="protein sequence ID" value="PRY22481.1"/>
    <property type="molecule type" value="Genomic_DNA"/>
</dbReference>
<dbReference type="PANTHER" id="PTHR43790:SF9">
    <property type="entry name" value="GALACTOFURANOSE TRANSPORTER ATP-BINDING PROTEIN YTFR"/>
    <property type="match status" value="1"/>
</dbReference>
<evidence type="ECO:0000256" key="5">
    <source>
        <dbReference type="ARBA" id="ARBA00022840"/>
    </source>
</evidence>
<keyword evidence="4" id="KW-0547">Nucleotide-binding</keyword>
<organism evidence="7 8">
    <name type="scientific">Aliiruegeria haliotis</name>
    <dbReference type="NCBI Taxonomy" id="1280846"/>
    <lineage>
        <taxon>Bacteria</taxon>
        <taxon>Pseudomonadati</taxon>
        <taxon>Pseudomonadota</taxon>
        <taxon>Alphaproteobacteria</taxon>
        <taxon>Rhodobacterales</taxon>
        <taxon>Roseobacteraceae</taxon>
        <taxon>Aliiruegeria</taxon>
    </lineage>
</organism>
<keyword evidence="3" id="KW-0677">Repeat</keyword>
<comment type="caution">
    <text evidence="7">The sequence shown here is derived from an EMBL/GenBank/DDBJ whole genome shotgun (WGS) entry which is preliminary data.</text>
</comment>
<reference evidence="7 8" key="1">
    <citation type="submission" date="2018-03" db="EMBL/GenBank/DDBJ databases">
        <title>Genomic Encyclopedia of Archaeal and Bacterial Type Strains, Phase II (KMG-II): from individual species to whole genera.</title>
        <authorList>
            <person name="Goeker M."/>
        </authorList>
    </citation>
    <scope>NUCLEOTIDE SEQUENCE [LARGE SCALE GENOMIC DNA]</scope>
    <source>
        <strain evidence="7 8">DSM 29328</strain>
    </source>
</reference>
<dbReference type="Proteomes" id="UP000239480">
    <property type="component" value="Unassembled WGS sequence"/>
</dbReference>
<evidence type="ECO:0000256" key="2">
    <source>
        <dbReference type="ARBA" id="ARBA00022597"/>
    </source>
</evidence>
<dbReference type="SUPFAM" id="SSF52540">
    <property type="entry name" value="P-loop containing nucleoside triphosphate hydrolases"/>
    <property type="match status" value="1"/>
</dbReference>
<keyword evidence="8" id="KW-1185">Reference proteome</keyword>
<dbReference type="GO" id="GO:0005524">
    <property type="term" value="F:ATP binding"/>
    <property type="evidence" value="ECO:0007669"/>
    <property type="project" value="UniProtKB-KW"/>
</dbReference>
<dbReference type="InterPro" id="IPR050107">
    <property type="entry name" value="ABC_carbohydrate_import_ATPase"/>
</dbReference>
<dbReference type="GO" id="GO:0016887">
    <property type="term" value="F:ATP hydrolysis activity"/>
    <property type="evidence" value="ECO:0007669"/>
    <property type="project" value="InterPro"/>
</dbReference>
<dbReference type="Pfam" id="PF00005">
    <property type="entry name" value="ABC_tran"/>
    <property type="match status" value="1"/>
</dbReference>
<keyword evidence="2" id="KW-0762">Sugar transport</keyword>
<feature type="domain" description="ABC transporter" evidence="6">
    <location>
        <begin position="27"/>
        <end position="53"/>
    </location>
</feature>
<keyword evidence="1" id="KW-0813">Transport</keyword>
<evidence type="ECO:0000256" key="1">
    <source>
        <dbReference type="ARBA" id="ARBA00022448"/>
    </source>
</evidence>
<evidence type="ECO:0000256" key="4">
    <source>
        <dbReference type="ARBA" id="ARBA00022741"/>
    </source>
</evidence>
<dbReference type="Gene3D" id="3.40.50.300">
    <property type="entry name" value="P-loop containing nucleotide triphosphate hydrolases"/>
    <property type="match status" value="1"/>
</dbReference>
<evidence type="ECO:0000259" key="6">
    <source>
        <dbReference type="Pfam" id="PF00005"/>
    </source>
</evidence>
<name>A0A2T0RMW3_9RHOB</name>
<dbReference type="PANTHER" id="PTHR43790">
    <property type="entry name" value="CARBOHYDRATE TRANSPORT ATP-BINDING PROTEIN MG119-RELATED"/>
    <property type="match status" value="1"/>
</dbReference>
<dbReference type="InterPro" id="IPR003439">
    <property type="entry name" value="ABC_transporter-like_ATP-bd"/>
</dbReference>
<sequence length="53" mass="5521">MGELTQGVPVLGAWGITKRFGGVTALDYVDLELRQGEFLAIVGDNGAGKSTLV</sequence>
<dbReference type="AlphaFoldDB" id="A0A2T0RMW3"/>
<evidence type="ECO:0000313" key="7">
    <source>
        <dbReference type="EMBL" id="PRY22481.1"/>
    </source>
</evidence>
<keyword evidence="5" id="KW-0067">ATP-binding</keyword>
<dbReference type="InterPro" id="IPR027417">
    <property type="entry name" value="P-loop_NTPase"/>
</dbReference>
<evidence type="ECO:0000313" key="8">
    <source>
        <dbReference type="Proteomes" id="UP000239480"/>
    </source>
</evidence>
<accession>A0A2T0RMW3</accession>
<protein>
    <submittedName>
        <fullName evidence="7">ABC transporter family protein</fullName>
    </submittedName>
</protein>
<proteinExistence type="predicted"/>
<gene>
    <name evidence="7" type="ORF">CLV78_10621</name>
</gene>
<dbReference type="OrthoDB" id="9778547at2"/>
<evidence type="ECO:0000256" key="3">
    <source>
        <dbReference type="ARBA" id="ARBA00022737"/>
    </source>
</evidence>
<dbReference type="RefSeq" id="WP_146136701.1">
    <property type="nucleotide sequence ID" value="NZ_PVTD01000006.1"/>
</dbReference>